<dbReference type="HOGENOM" id="CLU_038034_0_2_11"/>
<dbReference type="RefSeq" id="WP_021030823.1">
    <property type="nucleotide sequence ID" value="NZ_KI391954.1"/>
</dbReference>
<sequence length="376" mass="38744">MSGLPARRAAASALPFVLAAAILAGCGGGAKPVPGATVSKDRTEIDGISLIGFPRIAQGVCAPPVFEIPTPVGLADPDDGGSPPAPPPVAETPPLPEQSAEPAGSASARRILVVGDSLLDGLCALGLGDRVVGRVAERAGEDAPNYLGPVVAGLPQPGSVGSVAVDQVKDLHPDLVLVRSDLADKLGADLGAIAPVLPVSPVGEAGPTATWQRRFLALGAAFGREAQARAVLDEYRTFVREQRQDDTLDPAHTRASLVRFDDGRIAIEGPESFAGSVLAELGVDRPPAQLSAGAERVIGFGQLHDADGDLIYVSFGQPESFGRNVVASSEWRNLASVRSKQVFAVYDQWWYRGAGPIAALAVVIDVVGTLNAPPPP</sequence>
<evidence type="ECO:0000256" key="1">
    <source>
        <dbReference type="ARBA" id="ARBA00004196"/>
    </source>
</evidence>
<feature type="signal peptide" evidence="6">
    <location>
        <begin position="1"/>
        <end position="24"/>
    </location>
</feature>
<evidence type="ECO:0000256" key="4">
    <source>
        <dbReference type="ARBA" id="ARBA00022729"/>
    </source>
</evidence>
<keyword evidence="3" id="KW-0813">Transport</keyword>
<dbReference type="PROSITE" id="PS51257">
    <property type="entry name" value="PROKAR_LIPOPROTEIN"/>
    <property type="match status" value="1"/>
</dbReference>
<feature type="domain" description="Fe/B12 periplasmic-binding" evidence="7">
    <location>
        <begin position="110"/>
        <end position="374"/>
    </location>
</feature>
<reference evidence="8 9" key="1">
    <citation type="journal article" date="2011" name="Stand. Genomic Sci.">
        <title>High quality draft genome sequence of Segniliparus rugosus CDC 945(T)= (ATCC BAA-974(T)).</title>
        <authorList>
            <person name="Earl A.M."/>
            <person name="Desjardins C.A."/>
            <person name="Fitzgerald M.G."/>
            <person name="Arachchi H.M."/>
            <person name="Zeng Q."/>
            <person name="Mehta T."/>
            <person name="Griggs A."/>
            <person name="Birren B.W."/>
            <person name="Toney N.C."/>
            <person name="Carr J."/>
            <person name="Posey J."/>
            <person name="Butler W.R."/>
        </authorList>
    </citation>
    <scope>NUCLEOTIDE SEQUENCE [LARGE SCALE GENOMIC DNA]</scope>
    <source>
        <strain evidence="9">ATCC BAA-974 / DSM 45345 / CCUG 50838 / CIP 108380 / JCM 13579 / CDC 945</strain>
    </source>
</reference>
<protein>
    <recommendedName>
        <fullName evidence="7">Fe/B12 periplasmic-binding domain-containing protein</fullName>
    </recommendedName>
</protein>
<gene>
    <name evidence="8" type="ORF">HMPREF9336_01086</name>
</gene>
<evidence type="ECO:0000256" key="5">
    <source>
        <dbReference type="SAM" id="MobiDB-lite"/>
    </source>
</evidence>
<feature type="chain" id="PRO_5038761985" description="Fe/B12 periplasmic-binding domain-containing protein" evidence="6">
    <location>
        <begin position="25"/>
        <end position="376"/>
    </location>
</feature>
<evidence type="ECO:0000313" key="9">
    <source>
        <dbReference type="Proteomes" id="UP000004816"/>
    </source>
</evidence>
<dbReference type="GO" id="GO:0030288">
    <property type="term" value="C:outer membrane-bounded periplasmic space"/>
    <property type="evidence" value="ECO:0007669"/>
    <property type="project" value="TreeGrafter"/>
</dbReference>
<dbReference type="eggNOG" id="COG0614">
    <property type="taxonomic scope" value="Bacteria"/>
</dbReference>
<feature type="compositionally biased region" description="Pro residues" evidence="5">
    <location>
        <begin position="83"/>
        <end position="96"/>
    </location>
</feature>
<evidence type="ECO:0000256" key="2">
    <source>
        <dbReference type="ARBA" id="ARBA00008814"/>
    </source>
</evidence>
<organism evidence="8 9">
    <name type="scientific">Segniliparus rugosus (strain ATCC BAA-974 / DSM 45345 / CCUG 50838 / CIP 108380 / JCM 13579 / CDC 945)</name>
    <dbReference type="NCBI Taxonomy" id="679197"/>
    <lineage>
        <taxon>Bacteria</taxon>
        <taxon>Bacillati</taxon>
        <taxon>Actinomycetota</taxon>
        <taxon>Actinomycetes</taxon>
        <taxon>Mycobacteriales</taxon>
        <taxon>Segniliparaceae</taxon>
        <taxon>Segniliparus</taxon>
    </lineage>
</organism>
<accession>E5XNL5</accession>
<comment type="caution">
    <text evidence="8">The sequence shown here is derived from an EMBL/GenBank/DDBJ whole genome shotgun (WGS) entry which is preliminary data.</text>
</comment>
<keyword evidence="4 6" id="KW-0732">Signal</keyword>
<dbReference type="PANTHER" id="PTHR30532">
    <property type="entry name" value="IRON III DICITRATE-BINDING PERIPLASMIC PROTEIN"/>
    <property type="match status" value="1"/>
</dbReference>
<dbReference type="Proteomes" id="UP000004816">
    <property type="component" value="Unassembled WGS sequence"/>
</dbReference>
<dbReference type="InterPro" id="IPR051313">
    <property type="entry name" value="Bact_iron-sidero_bind"/>
</dbReference>
<dbReference type="PROSITE" id="PS50983">
    <property type="entry name" value="FE_B12_PBP"/>
    <property type="match status" value="1"/>
</dbReference>
<name>E5XNL5_SEGRC</name>
<dbReference type="EMBL" id="ACZI02000003">
    <property type="protein sequence ID" value="EFV14065.2"/>
    <property type="molecule type" value="Genomic_DNA"/>
</dbReference>
<dbReference type="Gene3D" id="3.40.50.1980">
    <property type="entry name" value="Nitrogenase molybdenum iron protein domain"/>
    <property type="match status" value="2"/>
</dbReference>
<evidence type="ECO:0000259" key="7">
    <source>
        <dbReference type="PROSITE" id="PS50983"/>
    </source>
</evidence>
<comment type="similarity">
    <text evidence="2">Belongs to the bacterial solute-binding protein 8 family.</text>
</comment>
<dbReference type="SUPFAM" id="SSF53807">
    <property type="entry name" value="Helical backbone' metal receptor"/>
    <property type="match status" value="1"/>
</dbReference>
<dbReference type="GO" id="GO:1901678">
    <property type="term" value="P:iron coordination entity transport"/>
    <property type="evidence" value="ECO:0007669"/>
    <property type="project" value="UniProtKB-ARBA"/>
</dbReference>
<keyword evidence="9" id="KW-1185">Reference proteome</keyword>
<feature type="region of interest" description="Disordered" evidence="5">
    <location>
        <begin position="71"/>
        <end position="103"/>
    </location>
</feature>
<proteinExistence type="inferred from homology"/>
<dbReference type="STRING" id="679197.HMPREF9336_01086"/>
<dbReference type="AlphaFoldDB" id="E5XNL5"/>
<evidence type="ECO:0000313" key="8">
    <source>
        <dbReference type="EMBL" id="EFV14065.2"/>
    </source>
</evidence>
<dbReference type="Pfam" id="PF01497">
    <property type="entry name" value="Peripla_BP_2"/>
    <property type="match status" value="1"/>
</dbReference>
<comment type="subcellular location">
    <subcellularLocation>
        <location evidence="1">Cell envelope</location>
    </subcellularLocation>
</comment>
<evidence type="ECO:0000256" key="6">
    <source>
        <dbReference type="SAM" id="SignalP"/>
    </source>
</evidence>
<dbReference type="PANTHER" id="PTHR30532:SF25">
    <property type="entry name" value="IRON(III) DICITRATE-BINDING PERIPLASMIC PROTEIN"/>
    <property type="match status" value="1"/>
</dbReference>
<dbReference type="InterPro" id="IPR002491">
    <property type="entry name" value="ABC_transptr_periplasmic_BD"/>
</dbReference>
<evidence type="ECO:0000256" key="3">
    <source>
        <dbReference type="ARBA" id="ARBA00022448"/>
    </source>
</evidence>